<sequence length="98" mass="10926">MTKLLSKSYIIHQLRVGYLRRIRDSSGKRIISFSASILMNDYVKTAASSKPEMLICHSPDICVPRNDYFSECAISSAAAPPISSDEHKIMTYPNKSGD</sequence>
<dbReference type="Proteomes" id="UP000789366">
    <property type="component" value="Unassembled WGS sequence"/>
</dbReference>
<dbReference type="EMBL" id="CAJVPW010024665">
    <property type="protein sequence ID" value="CAG8705760.1"/>
    <property type="molecule type" value="Genomic_DNA"/>
</dbReference>
<gene>
    <name evidence="1" type="ORF">SPELUC_LOCUS11514</name>
</gene>
<comment type="caution">
    <text evidence="1">The sequence shown here is derived from an EMBL/GenBank/DDBJ whole genome shotgun (WGS) entry which is preliminary data.</text>
</comment>
<name>A0ACA9PEA3_9GLOM</name>
<feature type="non-terminal residue" evidence="1">
    <location>
        <position position="98"/>
    </location>
</feature>
<accession>A0ACA9PEA3</accession>
<evidence type="ECO:0000313" key="2">
    <source>
        <dbReference type="Proteomes" id="UP000789366"/>
    </source>
</evidence>
<reference evidence="1" key="1">
    <citation type="submission" date="2021-06" db="EMBL/GenBank/DDBJ databases">
        <authorList>
            <person name="Kallberg Y."/>
            <person name="Tangrot J."/>
            <person name="Rosling A."/>
        </authorList>
    </citation>
    <scope>NUCLEOTIDE SEQUENCE</scope>
    <source>
        <strain evidence="1">28 12/20/2015</strain>
    </source>
</reference>
<proteinExistence type="predicted"/>
<protein>
    <submittedName>
        <fullName evidence="1">3639_t:CDS:1</fullName>
    </submittedName>
</protein>
<evidence type="ECO:0000313" key="1">
    <source>
        <dbReference type="EMBL" id="CAG8705760.1"/>
    </source>
</evidence>
<organism evidence="1 2">
    <name type="scientific">Cetraspora pellucida</name>
    <dbReference type="NCBI Taxonomy" id="1433469"/>
    <lineage>
        <taxon>Eukaryota</taxon>
        <taxon>Fungi</taxon>
        <taxon>Fungi incertae sedis</taxon>
        <taxon>Mucoromycota</taxon>
        <taxon>Glomeromycotina</taxon>
        <taxon>Glomeromycetes</taxon>
        <taxon>Diversisporales</taxon>
        <taxon>Gigasporaceae</taxon>
        <taxon>Cetraspora</taxon>
    </lineage>
</organism>
<keyword evidence="2" id="KW-1185">Reference proteome</keyword>